<dbReference type="AlphaFoldDB" id="A0A6M3KBS5"/>
<evidence type="ECO:0000313" key="1">
    <source>
        <dbReference type="EMBL" id="QJA79357.1"/>
    </source>
</evidence>
<gene>
    <name evidence="1" type="ORF">MM415A00915_0019</name>
</gene>
<protein>
    <submittedName>
        <fullName evidence="1">Uncharacterized protein</fullName>
    </submittedName>
</protein>
<sequence>MSNMKRIPPFLTAGASAFGAFNNIFKKYFLPMLSPKVINANVKTARMARKNSKALKHQQHKDAVNKAHYMRIERNKAISDAMKLL</sequence>
<proteinExistence type="predicted"/>
<accession>A0A6M3KBS5</accession>
<organism evidence="1">
    <name type="scientific">viral metagenome</name>
    <dbReference type="NCBI Taxonomy" id="1070528"/>
    <lineage>
        <taxon>unclassified sequences</taxon>
        <taxon>metagenomes</taxon>
        <taxon>organismal metagenomes</taxon>
    </lineage>
</organism>
<name>A0A6M3KBS5_9ZZZZ</name>
<reference evidence="1" key="1">
    <citation type="submission" date="2020-03" db="EMBL/GenBank/DDBJ databases">
        <title>The deep terrestrial virosphere.</title>
        <authorList>
            <person name="Holmfeldt K."/>
            <person name="Nilsson E."/>
            <person name="Simone D."/>
            <person name="Lopez-Fernandez M."/>
            <person name="Wu X."/>
            <person name="de Brujin I."/>
            <person name="Lundin D."/>
            <person name="Andersson A."/>
            <person name="Bertilsson S."/>
            <person name="Dopson M."/>
        </authorList>
    </citation>
    <scope>NUCLEOTIDE SEQUENCE</scope>
    <source>
        <strain evidence="1">MM415A00915</strain>
    </source>
</reference>
<dbReference type="EMBL" id="MT142377">
    <property type="protein sequence ID" value="QJA79357.1"/>
    <property type="molecule type" value="Genomic_DNA"/>
</dbReference>